<dbReference type="EMBL" id="ABCS01000053">
    <property type="protein sequence ID" value="EDM77040.1"/>
    <property type="molecule type" value="Genomic_DNA"/>
</dbReference>
<name>A6GAU9_9BACT</name>
<proteinExistence type="predicted"/>
<comment type="caution">
    <text evidence="2">The sequence shown here is derived from an EMBL/GenBank/DDBJ whole genome shotgun (WGS) entry which is preliminary data.</text>
</comment>
<dbReference type="AlphaFoldDB" id="A6GAU9"/>
<keyword evidence="3" id="KW-1185">Reference proteome</keyword>
<evidence type="ECO:0000256" key="1">
    <source>
        <dbReference type="SAM" id="Phobius"/>
    </source>
</evidence>
<keyword evidence="1" id="KW-0812">Transmembrane</keyword>
<accession>A6GAU9</accession>
<feature type="transmembrane region" description="Helical" evidence="1">
    <location>
        <begin position="131"/>
        <end position="154"/>
    </location>
</feature>
<reference evidence="2 3" key="1">
    <citation type="submission" date="2007-06" db="EMBL/GenBank/DDBJ databases">
        <authorList>
            <person name="Shimkets L."/>
            <person name="Ferriera S."/>
            <person name="Johnson J."/>
            <person name="Kravitz S."/>
            <person name="Beeson K."/>
            <person name="Sutton G."/>
            <person name="Rogers Y.-H."/>
            <person name="Friedman R."/>
            <person name="Frazier M."/>
            <person name="Venter J.C."/>
        </authorList>
    </citation>
    <scope>NUCLEOTIDE SEQUENCE [LARGE SCALE GENOMIC DNA]</scope>
    <source>
        <strain evidence="2 3">SIR-1</strain>
    </source>
</reference>
<dbReference type="Proteomes" id="UP000005801">
    <property type="component" value="Unassembled WGS sequence"/>
</dbReference>
<protein>
    <submittedName>
        <fullName evidence="2">Uncharacterized protein</fullName>
    </submittedName>
</protein>
<organism evidence="2 3">
    <name type="scientific">Plesiocystis pacifica SIR-1</name>
    <dbReference type="NCBI Taxonomy" id="391625"/>
    <lineage>
        <taxon>Bacteria</taxon>
        <taxon>Pseudomonadati</taxon>
        <taxon>Myxococcota</taxon>
        <taxon>Polyangia</taxon>
        <taxon>Nannocystales</taxon>
        <taxon>Nannocystaceae</taxon>
        <taxon>Plesiocystis</taxon>
    </lineage>
</organism>
<dbReference type="RefSeq" id="WP_006973841.1">
    <property type="nucleotide sequence ID" value="NZ_ABCS01000053.1"/>
</dbReference>
<keyword evidence="1" id="KW-1133">Transmembrane helix</keyword>
<sequence>MRLPALLLSISVSVAPAGQSAGEGVAAAEPRADVGPDVGPAVDPEVAALPLDRDADPLPFSQARVVGPSDSYVPLLDSPEARRARRWVNAGIGSALAGGLLVGGALAMGLQDPCAAGWGNNCFEDARDRAALTMGVPGGVLLLGGAAMITYGAIVRRQLWLGERPVAIAPVFVPGRAGVMFTARF</sequence>
<gene>
    <name evidence="2" type="ORF">PPSIR1_16105</name>
</gene>
<keyword evidence="1" id="KW-0472">Membrane</keyword>
<feature type="transmembrane region" description="Helical" evidence="1">
    <location>
        <begin position="87"/>
        <end position="110"/>
    </location>
</feature>
<evidence type="ECO:0000313" key="2">
    <source>
        <dbReference type="EMBL" id="EDM77040.1"/>
    </source>
</evidence>
<evidence type="ECO:0000313" key="3">
    <source>
        <dbReference type="Proteomes" id="UP000005801"/>
    </source>
</evidence>
<dbReference type="OrthoDB" id="5526074at2"/>